<dbReference type="SMART" id="SM00490">
    <property type="entry name" value="HELICc"/>
    <property type="match status" value="1"/>
</dbReference>
<evidence type="ECO:0000256" key="10">
    <source>
        <dbReference type="ARBA" id="ARBA00023235"/>
    </source>
</evidence>
<evidence type="ECO:0000256" key="5">
    <source>
        <dbReference type="ARBA" id="ARBA00022801"/>
    </source>
</evidence>
<feature type="binding site" evidence="12">
    <location>
        <position position="463"/>
    </location>
    <ligand>
        <name>Zn(2+)</name>
        <dbReference type="ChEBI" id="CHEBI:29105"/>
        <label>1</label>
    </ligand>
</feature>
<organism evidence="15 16">
    <name type="scientific">Pseudoluteimonas lycopersici</name>
    <dbReference type="NCBI Taxonomy" id="1324796"/>
    <lineage>
        <taxon>Bacteria</taxon>
        <taxon>Pseudomonadati</taxon>
        <taxon>Pseudomonadota</taxon>
        <taxon>Gammaproteobacteria</taxon>
        <taxon>Lysobacterales</taxon>
        <taxon>Lysobacteraceae</taxon>
        <taxon>Pseudoluteimonas</taxon>
    </lineage>
</organism>
<dbReference type="GO" id="GO:0006269">
    <property type="term" value="P:DNA replication, synthesis of primer"/>
    <property type="evidence" value="ECO:0007669"/>
    <property type="project" value="UniProtKB-KW"/>
</dbReference>
<dbReference type="CDD" id="cd17929">
    <property type="entry name" value="DEXHc_priA"/>
    <property type="match status" value="1"/>
</dbReference>
<dbReference type="Pfam" id="PF00270">
    <property type="entry name" value="DEAD"/>
    <property type="match status" value="1"/>
</dbReference>
<evidence type="ECO:0000256" key="2">
    <source>
        <dbReference type="ARBA" id="ARBA00022705"/>
    </source>
</evidence>
<evidence type="ECO:0000313" key="16">
    <source>
        <dbReference type="Proteomes" id="UP000315891"/>
    </source>
</evidence>
<dbReference type="HAMAP" id="MF_00983">
    <property type="entry name" value="PriA"/>
    <property type="match status" value="1"/>
</dbReference>
<dbReference type="GO" id="GO:1990077">
    <property type="term" value="C:primosome complex"/>
    <property type="evidence" value="ECO:0007669"/>
    <property type="project" value="UniProtKB-UniRule"/>
</dbReference>
<keyword evidence="9 12" id="KW-0238">DNA-binding</keyword>
<dbReference type="NCBIfam" id="NF004067">
    <property type="entry name" value="PRK05580.1-4"/>
    <property type="match status" value="1"/>
</dbReference>
<evidence type="ECO:0000256" key="1">
    <source>
        <dbReference type="ARBA" id="ARBA00022515"/>
    </source>
</evidence>
<comment type="function">
    <text evidence="12">Initiates the restart of stalled replication forks, which reloads the replicative helicase on sites other than the origin of replication. Recognizes and binds to abandoned replication forks and remodels them to uncover a helicase loading site. Promotes assembly of the primosome at these replication forks.</text>
</comment>
<dbReference type="PANTHER" id="PTHR30580:SF0">
    <property type="entry name" value="PRIMOSOMAL PROTEIN N"/>
    <property type="match status" value="1"/>
</dbReference>
<dbReference type="Pfam" id="PF17764">
    <property type="entry name" value="PriA_3primeBD"/>
    <property type="match status" value="1"/>
</dbReference>
<dbReference type="InterPro" id="IPR005259">
    <property type="entry name" value="PriA"/>
</dbReference>
<feature type="binding site" evidence="12">
    <location>
        <position position="475"/>
    </location>
    <ligand>
        <name>Zn(2+)</name>
        <dbReference type="ChEBI" id="CHEBI:29105"/>
        <label>2</label>
    </ligand>
</feature>
<evidence type="ECO:0000256" key="13">
    <source>
        <dbReference type="SAM" id="MobiDB-lite"/>
    </source>
</evidence>
<dbReference type="SMART" id="SM00487">
    <property type="entry name" value="DEXDc"/>
    <property type="match status" value="1"/>
</dbReference>
<dbReference type="OrthoDB" id="9759544at2"/>
<dbReference type="EMBL" id="CP041742">
    <property type="protein sequence ID" value="QDQ74235.1"/>
    <property type="molecule type" value="Genomic_DNA"/>
</dbReference>
<evidence type="ECO:0000256" key="11">
    <source>
        <dbReference type="ARBA" id="ARBA00048988"/>
    </source>
</evidence>
<dbReference type="InterPro" id="IPR041222">
    <property type="entry name" value="PriA_3primeBD"/>
</dbReference>
<reference evidence="15 16" key="1">
    <citation type="submission" date="2019-07" db="EMBL/GenBank/DDBJ databases">
        <title>Lysobacter weifangensis sp. nov., isolated from bensulfuron-methyl contaminated farmland soil.</title>
        <authorList>
            <person name="Zhao H."/>
        </authorList>
    </citation>
    <scope>NUCLEOTIDE SEQUENCE [LARGE SCALE GENOMIC DNA]</scope>
    <source>
        <strain evidence="15 16">CC-Bw-6</strain>
    </source>
</reference>
<keyword evidence="16" id="KW-1185">Reference proteome</keyword>
<keyword evidence="6 12" id="KW-0347">Helicase</keyword>
<dbReference type="CDD" id="cd18804">
    <property type="entry name" value="SF2_C_priA"/>
    <property type="match status" value="1"/>
</dbReference>
<dbReference type="EC" id="5.6.2.4" evidence="12"/>
<keyword evidence="5 12" id="KW-0378">Hydrolase</keyword>
<dbReference type="GO" id="GO:0006302">
    <property type="term" value="P:double-strand break repair"/>
    <property type="evidence" value="ECO:0007669"/>
    <property type="project" value="InterPro"/>
</dbReference>
<comment type="subunit">
    <text evidence="12">Component of the replication restart primosome.</text>
</comment>
<evidence type="ECO:0000256" key="8">
    <source>
        <dbReference type="ARBA" id="ARBA00022840"/>
    </source>
</evidence>
<feature type="region of interest" description="Disordered" evidence="13">
    <location>
        <begin position="187"/>
        <end position="224"/>
    </location>
</feature>
<dbReference type="InterPro" id="IPR001650">
    <property type="entry name" value="Helicase_C-like"/>
</dbReference>
<dbReference type="InterPro" id="IPR011545">
    <property type="entry name" value="DEAD/DEAH_box_helicase_dom"/>
</dbReference>
<keyword evidence="10 12" id="KW-0413">Isomerase</keyword>
<dbReference type="Pfam" id="PF18074">
    <property type="entry name" value="PriA_C"/>
    <property type="match status" value="1"/>
</dbReference>
<dbReference type="PANTHER" id="PTHR30580">
    <property type="entry name" value="PRIMOSOMAL PROTEIN N"/>
    <property type="match status" value="1"/>
</dbReference>
<comment type="similarity">
    <text evidence="12">Belongs to the helicase family. PriA subfamily.</text>
</comment>
<feature type="domain" description="Helicase ATP-binding" evidence="14">
    <location>
        <begin position="238"/>
        <end position="404"/>
    </location>
</feature>
<protein>
    <recommendedName>
        <fullName evidence="12">Replication restart protein PriA</fullName>
    </recommendedName>
    <alternativeName>
        <fullName evidence="12">ATP-dependent DNA helicase PriA</fullName>
        <ecNumber evidence="12">5.6.2.4</ecNumber>
    </alternativeName>
    <alternativeName>
        <fullName evidence="12">DNA 3'-5' helicase PriA</fullName>
    </alternativeName>
</protein>
<dbReference type="GO" id="GO:0016887">
    <property type="term" value="F:ATP hydrolysis activity"/>
    <property type="evidence" value="ECO:0007669"/>
    <property type="project" value="RHEA"/>
</dbReference>
<keyword evidence="1 12" id="KW-0639">Primosome</keyword>
<dbReference type="Pfam" id="PF00271">
    <property type="entry name" value="Helicase_C"/>
    <property type="match status" value="1"/>
</dbReference>
<comment type="catalytic activity">
    <reaction evidence="11 12">
        <text>ATP + H2O = ADP + phosphate + H(+)</text>
        <dbReference type="Rhea" id="RHEA:13065"/>
        <dbReference type="ChEBI" id="CHEBI:15377"/>
        <dbReference type="ChEBI" id="CHEBI:15378"/>
        <dbReference type="ChEBI" id="CHEBI:30616"/>
        <dbReference type="ChEBI" id="CHEBI:43474"/>
        <dbReference type="ChEBI" id="CHEBI:456216"/>
        <dbReference type="EC" id="5.6.2.4"/>
    </reaction>
</comment>
<dbReference type="SUPFAM" id="SSF52540">
    <property type="entry name" value="P-loop containing nucleoside triphosphate hydrolases"/>
    <property type="match status" value="2"/>
</dbReference>
<keyword evidence="8 12" id="KW-0067">ATP-binding</keyword>
<evidence type="ECO:0000256" key="12">
    <source>
        <dbReference type="HAMAP-Rule" id="MF_00983"/>
    </source>
</evidence>
<dbReference type="GO" id="GO:0043138">
    <property type="term" value="F:3'-5' DNA helicase activity"/>
    <property type="evidence" value="ECO:0007669"/>
    <property type="project" value="UniProtKB-EC"/>
</dbReference>
<dbReference type="InterPro" id="IPR027417">
    <property type="entry name" value="P-loop_NTPase"/>
</dbReference>
<evidence type="ECO:0000259" key="14">
    <source>
        <dbReference type="PROSITE" id="PS51192"/>
    </source>
</evidence>
<feature type="binding site" evidence="12">
    <location>
        <position position="493"/>
    </location>
    <ligand>
        <name>Zn(2+)</name>
        <dbReference type="ChEBI" id="CHEBI:29105"/>
        <label>2</label>
    </ligand>
</feature>
<dbReference type="InterPro" id="IPR014001">
    <property type="entry name" value="Helicase_ATP-bd"/>
</dbReference>
<keyword evidence="4 12" id="KW-0547">Nucleotide-binding</keyword>
<dbReference type="GO" id="GO:0008270">
    <property type="term" value="F:zinc ion binding"/>
    <property type="evidence" value="ECO:0007669"/>
    <property type="project" value="UniProtKB-UniRule"/>
</dbReference>
<feature type="region of interest" description="Disordered" evidence="13">
    <location>
        <begin position="694"/>
        <end position="740"/>
    </location>
</feature>
<dbReference type="Proteomes" id="UP000315891">
    <property type="component" value="Chromosome"/>
</dbReference>
<dbReference type="InterPro" id="IPR040498">
    <property type="entry name" value="PriA_CRR"/>
</dbReference>
<dbReference type="InterPro" id="IPR041236">
    <property type="entry name" value="PriA_C"/>
</dbReference>
<evidence type="ECO:0000256" key="3">
    <source>
        <dbReference type="ARBA" id="ARBA00022723"/>
    </source>
</evidence>
<dbReference type="InterPro" id="IPR042115">
    <property type="entry name" value="PriA_3primeBD_sf"/>
</dbReference>
<dbReference type="PROSITE" id="PS51192">
    <property type="entry name" value="HELICASE_ATP_BIND_1"/>
    <property type="match status" value="1"/>
</dbReference>
<evidence type="ECO:0000313" key="15">
    <source>
        <dbReference type="EMBL" id="QDQ74235.1"/>
    </source>
</evidence>
<name>A0A516V6U4_9GAMM</name>
<evidence type="ECO:0000256" key="9">
    <source>
        <dbReference type="ARBA" id="ARBA00023125"/>
    </source>
</evidence>
<feature type="binding site" evidence="12">
    <location>
        <position position="503"/>
    </location>
    <ligand>
        <name>Zn(2+)</name>
        <dbReference type="ChEBI" id="CHEBI:29105"/>
        <label>1</label>
    </ligand>
</feature>
<dbReference type="Gene3D" id="3.40.1440.60">
    <property type="entry name" value="PriA, 3(prime) DNA-binding domain"/>
    <property type="match status" value="1"/>
</dbReference>
<dbReference type="FunFam" id="3.40.50.300:FF:000489">
    <property type="entry name" value="Primosome assembly protein PriA"/>
    <property type="match status" value="1"/>
</dbReference>
<proteinExistence type="inferred from homology"/>
<comment type="catalytic activity">
    <reaction evidence="12">
        <text>Couples ATP hydrolysis with the unwinding of duplex DNA by translocating in the 3'-5' direction.</text>
        <dbReference type="EC" id="5.6.2.4"/>
    </reaction>
</comment>
<keyword evidence="7 12" id="KW-0862">Zinc</keyword>
<dbReference type="NCBIfam" id="TIGR00595">
    <property type="entry name" value="priA"/>
    <property type="match status" value="1"/>
</dbReference>
<evidence type="ECO:0000256" key="4">
    <source>
        <dbReference type="ARBA" id="ARBA00022741"/>
    </source>
</evidence>
<evidence type="ECO:0000256" key="7">
    <source>
        <dbReference type="ARBA" id="ARBA00022833"/>
    </source>
</evidence>
<dbReference type="Gene3D" id="3.40.50.300">
    <property type="entry name" value="P-loop containing nucleotide triphosphate hydrolases"/>
    <property type="match status" value="2"/>
</dbReference>
<keyword evidence="3 12" id="KW-0479">Metal-binding</keyword>
<sequence length="785" mass="84630">MTDAVLKVALPLPLPRLFDYLPANAAAANAGDIGRRVRVAFGNRQLCGVVAAIGAADAAHADALKPVEWLEPEPLFAGELLASLRWLARYLHAPLGEVLATALPAALRRGEPLPDTHAWGWCLTEAGATALPAMRAGRPRELAQSLASGSRDEDVLDALQPGWRTAMRTLRERGLVERVALASAFSSPLVGEDAPQGQERGNPDSPSPGAARHPLPQRGEGKNGFELNKEQQTAADAIRTAEGFTAFLLDGVTGSGKTEVYLDAISDCLARGKQALVLVPEIGLTPQLLARFRARLGVPVHALHSGLNDSERATTWTAAWRGEARVIVGTRSAVFTPLPDAGLIVVDEEHDASYKQQDGIRYHARDFALVRARELGVPIVLGSATPSLESLHNAQSGRFTHLRLHQRAGEAQPPVVRVLDVRKRPLQAGLSNELLNAIRAALDAGGQVLVFKNRRGYAPALLCHDCGWSAQCRRCDRPMTVHAHGRRLQCHHCGFRQPAPPACPDCASLALQPQGSGTERIEELLAEKFADVPVVRIDRGNTRRRDALQKHFEELGARPGILVGTQMLAKGHDLPNLTLVGVVGIDEGLFSADFRASEKLAQLLVQVAGRAGRAERAGTVLLQTHHPEHPLLQTLIAGGYHAFATAELALREAAGFPPFAHLALLRAEAQHAEPPLQFLAAAKELFLLPATRREGARRADEGATRPNPHPNPSPGGRGADNVELHGPLPAPMPRRGGWHRSQLLLSSPGRRTLHAALDAAIPQLYELPEARKLRWSLDVDPVDLY</sequence>
<gene>
    <name evidence="12" type="primary">priA</name>
    <name evidence="15" type="ORF">FNZ56_10245</name>
</gene>
<dbReference type="AlphaFoldDB" id="A0A516V6U4"/>
<dbReference type="Pfam" id="PF18319">
    <property type="entry name" value="Zn_ribbon_PriA"/>
    <property type="match status" value="1"/>
</dbReference>
<accession>A0A516V6U4</accession>
<dbReference type="RefSeq" id="WP_143879744.1">
    <property type="nucleotide sequence ID" value="NZ_BAABLZ010000001.1"/>
</dbReference>
<dbReference type="GO" id="GO:0005524">
    <property type="term" value="F:ATP binding"/>
    <property type="evidence" value="ECO:0007669"/>
    <property type="project" value="UniProtKB-UniRule"/>
</dbReference>
<evidence type="ECO:0000256" key="6">
    <source>
        <dbReference type="ARBA" id="ARBA00022806"/>
    </source>
</evidence>
<keyword evidence="2 12" id="KW-0235">DNA replication</keyword>
<feature type="binding site" evidence="12">
    <location>
        <position position="490"/>
    </location>
    <ligand>
        <name>Zn(2+)</name>
        <dbReference type="ChEBI" id="CHEBI:29105"/>
        <label>2</label>
    </ligand>
</feature>
<comment type="cofactor">
    <cofactor evidence="12">
        <name>Zn(2+)</name>
        <dbReference type="ChEBI" id="CHEBI:29105"/>
    </cofactor>
    <text evidence="12">Binds 2 zinc ions per subunit.</text>
</comment>
<dbReference type="GO" id="GO:0006310">
    <property type="term" value="P:DNA recombination"/>
    <property type="evidence" value="ECO:0007669"/>
    <property type="project" value="InterPro"/>
</dbReference>
<dbReference type="GO" id="GO:0006270">
    <property type="term" value="P:DNA replication initiation"/>
    <property type="evidence" value="ECO:0007669"/>
    <property type="project" value="TreeGrafter"/>
</dbReference>
<feature type="compositionally biased region" description="Basic and acidic residues" evidence="13">
    <location>
        <begin position="694"/>
        <end position="703"/>
    </location>
</feature>
<feature type="binding site" evidence="12">
    <location>
        <position position="506"/>
    </location>
    <ligand>
        <name>Zn(2+)</name>
        <dbReference type="ChEBI" id="CHEBI:29105"/>
        <label>1</label>
    </ligand>
</feature>
<dbReference type="GO" id="GO:0003677">
    <property type="term" value="F:DNA binding"/>
    <property type="evidence" value="ECO:0007669"/>
    <property type="project" value="UniProtKB-UniRule"/>
</dbReference>
<feature type="binding site" evidence="12">
    <location>
        <position position="466"/>
    </location>
    <ligand>
        <name>Zn(2+)</name>
        <dbReference type="ChEBI" id="CHEBI:29105"/>
        <label>1</label>
    </ligand>
</feature>
<feature type="binding site" evidence="12">
    <location>
        <position position="472"/>
    </location>
    <ligand>
        <name>Zn(2+)</name>
        <dbReference type="ChEBI" id="CHEBI:29105"/>
        <label>2</label>
    </ligand>
</feature>